<keyword evidence="2" id="KW-0812">Transmembrane</keyword>
<feature type="compositionally biased region" description="Basic and acidic residues" evidence="1">
    <location>
        <begin position="491"/>
        <end position="501"/>
    </location>
</feature>
<name>A0A0S4IR03_BODSA</name>
<feature type="compositionally biased region" description="Polar residues" evidence="1">
    <location>
        <begin position="503"/>
        <end position="512"/>
    </location>
</feature>
<feature type="compositionally biased region" description="Pro residues" evidence="1">
    <location>
        <begin position="101"/>
        <end position="118"/>
    </location>
</feature>
<protein>
    <submittedName>
        <fullName evidence="3">Membrane-associated protein, putative</fullName>
    </submittedName>
</protein>
<dbReference type="VEuPathDB" id="TriTrypDB:BSAL_61400"/>
<dbReference type="Proteomes" id="UP000051952">
    <property type="component" value="Unassembled WGS sequence"/>
</dbReference>
<proteinExistence type="predicted"/>
<reference evidence="4" key="1">
    <citation type="submission" date="2015-09" db="EMBL/GenBank/DDBJ databases">
        <authorList>
            <consortium name="Pathogen Informatics"/>
        </authorList>
    </citation>
    <scope>NUCLEOTIDE SEQUENCE [LARGE SCALE GENOMIC DNA]</scope>
    <source>
        <strain evidence="4">Lake Konstanz</strain>
    </source>
</reference>
<evidence type="ECO:0000313" key="3">
    <source>
        <dbReference type="EMBL" id="CUF32432.1"/>
    </source>
</evidence>
<evidence type="ECO:0000256" key="2">
    <source>
        <dbReference type="SAM" id="Phobius"/>
    </source>
</evidence>
<feature type="region of interest" description="Disordered" evidence="1">
    <location>
        <begin position="478"/>
        <end position="512"/>
    </location>
</feature>
<feature type="non-terminal residue" evidence="3">
    <location>
        <position position="757"/>
    </location>
</feature>
<evidence type="ECO:0000313" key="4">
    <source>
        <dbReference type="Proteomes" id="UP000051952"/>
    </source>
</evidence>
<gene>
    <name evidence="3" type="ORF">BSAL_61400</name>
</gene>
<accession>A0A0S4IR03</accession>
<feature type="region of interest" description="Disordered" evidence="1">
    <location>
        <begin position="92"/>
        <end position="119"/>
    </location>
</feature>
<organism evidence="3 4">
    <name type="scientific">Bodo saltans</name>
    <name type="common">Flagellated protozoan</name>
    <dbReference type="NCBI Taxonomy" id="75058"/>
    <lineage>
        <taxon>Eukaryota</taxon>
        <taxon>Discoba</taxon>
        <taxon>Euglenozoa</taxon>
        <taxon>Kinetoplastea</taxon>
        <taxon>Metakinetoplastina</taxon>
        <taxon>Eubodonida</taxon>
        <taxon>Bodonidae</taxon>
        <taxon>Bodo</taxon>
    </lineage>
</organism>
<dbReference type="EMBL" id="CYKH01000299">
    <property type="protein sequence ID" value="CUF32432.1"/>
    <property type="molecule type" value="Genomic_DNA"/>
</dbReference>
<dbReference type="AlphaFoldDB" id="A0A0S4IR03"/>
<feature type="transmembrane region" description="Helical" evidence="2">
    <location>
        <begin position="39"/>
        <end position="59"/>
    </location>
</feature>
<keyword evidence="4" id="KW-1185">Reference proteome</keyword>
<sequence length="757" mass="80508">MLLRSTKKNYHVQLAQQQHHTRHSASFCSKAISRRPWSVLAIVALLALVVTAVITILSMTHEHSAVSGDQSAIPAATTTPLQQRLSEFKSDVSNVSHRIVKPPPTRRPSLPPQPPPPVVTTTTWRISLGSQGEGPWLGPAEFTPSAIVAFSGDDWRQQQSASYRIRRVDGIPTFPQARRRKGEESQDDDGIITDAKRLEQAASEQISVSLQSLSSSTFVSRQKPLRGGRAEAPPLLSRWMLYLPKHRNVGGCITTVIVVTVSAMLMGVSSTFSPDADALCVTTDSSRAGALILQEFTRDGVDFCAVFYFAMLMGVSSTFSPDADALCVTTDSSRAGALILQEFTGDGVGFCAVFYFTKHTCSTSAATPTTKPTGASSPVAVRLAVVTTVKPLGLVNSVKEKTLQTMLLQVWSDVIGALVVATSATSSSSGHLIAVDDARLVICVDSHATSSSSGHLIAVDDARLVICVDSQEDADEISSVVATHHRSARGGRRDEREEVVQRHPSNNTPTGSQVLRRGAVVVTPQCEAHPVLKRPTYRGLFQVGEDALESMKERLSASSSSAISEEFVMMVNADVVIGVAGLQSMLSAAVQAHATNGRGDGVTAAVGNVLVSGSRWNCNPNNDAALRGLLSAAVSPTSSTSTTTSSLNRQHCQLFQDDAEDYFLLNRGALPWRRSVGASDISWAASKFATVQKEFIDGAADVEGAVVASVGDHHHHLRRGVPPLVVGGVAFDNWLVAAVATSVRGGVVLDATPVVDA</sequence>
<keyword evidence="2" id="KW-0472">Membrane</keyword>
<evidence type="ECO:0000256" key="1">
    <source>
        <dbReference type="SAM" id="MobiDB-lite"/>
    </source>
</evidence>
<keyword evidence="2" id="KW-1133">Transmembrane helix</keyword>